<dbReference type="RefSeq" id="WP_027009841.1">
    <property type="nucleotide sequence ID" value="NZ_CP091521.1"/>
</dbReference>
<feature type="transmembrane region" description="Helical" evidence="1">
    <location>
        <begin position="134"/>
        <end position="154"/>
    </location>
</feature>
<feature type="transmembrane region" description="Helical" evidence="1">
    <location>
        <begin position="274"/>
        <end position="293"/>
    </location>
</feature>
<accession>A0A8T9MZ64</accession>
<keyword evidence="3" id="KW-1185">Reference proteome</keyword>
<protein>
    <submittedName>
        <fullName evidence="2">NnrS family protein</fullName>
    </submittedName>
</protein>
<reference evidence="2" key="2">
    <citation type="submission" date="2024-09" db="EMBL/GenBank/DDBJ databases">
        <authorList>
            <person name="Veyrier F.J."/>
        </authorList>
    </citation>
    <scope>NUCLEOTIDE SEQUENCE</scope>
    <source>
        <strain evidence="2">17694</strain>
    </source>
</reference>
<evidence type="ECO:0000256" key="1">
    <source>
        <dbReference type="SAM" id="Phobius"/>
    </source>
</evidence>
<feature type="transmembrane region" description="Helical" evidence="1">
    <location>
        <begin position="247"/>
        <end position="268"/>
    </location>
</feature>
<name>A0A8T9MZ64_9NEIS</name>
<feature type="transmembrane region" description="Helical" evidence="1">
    <location>
        <begin position="103"/>
        <end position="122"/>
    </location>
</feature>
<gene>
    <name evidence="2" type="ORF">LVJ77_07900</name>
</gene>
<dbReference type="InterPro" id="IPR010266">
    <property type="entry name" value="NnrS"/>
</dbReference>
<dbReference type="Proteomes" id="UP000831534">
    <property type="component" value="Chromosome"/>
</dbReference>
<evidence type="ECO:0000313" key="3">
    <source>
        <dbReference type="Proteomes" id="UP000831534"/>
    </source>
</evidence>
<dbReference type="AlphaFoldDB" id="A0A8T9MZ64"/>
<keyword evidence="1" id="KW-0472">Membrane</keyword>
<feature type="transmembrane region" description="Helical" evidence="1">
    <location>
        <begin position="12"/>
        <end position="33"/>
    </location>
</feature>
<dbReference type="KEGG" id="ckh:LVJ77_07900"/>
<reference evidence="2" key="1">
    <citation type="journal article" date="2022" name="Res Sq">
        <title>Evolution of multicellular longitudinally dividing oral cavity symbionts (Neisseriaceae).</title>
        <authorList>
            <person name="Nyongesa S."/>
            <person name="Weber P."/>
            <person name="Bernet E."/>
            <person name="Pullido F."/>
            <person name="Nieckarz M."/>
            <person name="Delaby M."/>
            <person name="Nieves C."/>
            <person name="Viehboeck T."/>
            <person name="Krause N."/>
            <person name="Rivera-Millot A."/>
            <person name="Nakamura A."/>
            <person name="Vischer N."/>
            <person name="VanNieuwenhze M."/>
            <person name="Brun Y."/>
            <person name="Cava F."/>
            <person name="Bulgheresi S."/>
            <person name="Veyrier F."/>
        </authorList>
    </citation>
    <scope>NUCLEOTIDE SEQUENCE</scope>
    <source>
        <strain evidence="2">17694</strain>
    </source>
</reference>
<feature type="transmembrane region" description="Helical" evidence="1">
    <location>
        <begin position="339"/>
        <end position="356"/>
    </location>
</feature>
<dbReference type="EMBL" id="CP091521">
    <property type="protein sequence ID" value="UOP05676.2"/>
    <property type="molecule type" value="Genomic_DNA"/>
</dbReference>
<keyword evidence="1" id="KW-0812">Transmembrane</keyword>
<dbReference type="Pfam" id="PF05940">
    <property type="entry name" value="NnrS"/>
    <property type="match status" value="1"/>
</dbReference>
<feature type="transmembrane region" description="Helical" evidence="1">
    <location>
        <begin position="314"/>
        <end position="333"/>
    </location>
</feature>
<keyword evidence="1" id="KW-1133">Transmembrane helix</keyword>
<feature type="transmembrane region" description="Helical" evidence="1">
    <location>
        <begin position="160"/>
        <end position="182"/>
    </location>
</feature>
<feature type="transmembrane region" description="Helical" evidence="1">
    <location>
        <begin position="53"/>
        <end position="73"/>
    </location>
</feature>
<proteinExistence type="predicted"/>
<sequence>MLWHPTHAVWAMAFRPFYLLAAGWGAVAVLLWGFGFRGTVSLPGVYWHAHEMIWGYAAAVVVGFLLTASASWTGQPPVRGKLLMALAAAWLTARTAALLPQGALWSGVAGTIFFALALYSLGKPVWHCRNRRNYFTVAALALFAATHTAFHAGLPPGSTMRAGLMTVAGFIGLMGSRVIPFFTARRLGGTQAAASWQNQAAMLLPLLAGLSLSLEQTLLARLTGTGFAAIAAWQLRRWWHKDVWREPLLWTLFAGYAMTAAGVALTAAAPHTGAGTHLIAVGGIGLLTLSMMTRTALGHTGRPLYPAPRPMPQAFILMTAAALLRVAATWLGGNAYLHTIRLSAALFACALLLYLSRYLTWLLRPRCDGKTG</sequence>
<evidence type="ECO:0000313" key="2">
    <source>
        <dbReference type="EMBL" id="UOP05676.2"/>
    </source>
</evidence>
<organism evidence="2 3">
    <name type="scientific">Conchiformibius kuhniae</name>
    <dbReference type="NCBI Taxonomy" id="211502"/>
    <lineage>
        <taxon>Bacteria</taxon>
        <taxon>Pseudomonadati</taxon>
        <taxon>Pseudomonadota</taxon>
        <taxon>Betaproteobacteria</taxon>
        <taxon>Neisseriales</taxon>
        <taxon>Neisseriaceae</taxon>
        <taxon>Conchiformibius</taxon>
    </lineage>
</organism>